<evidence type="ECO:0000313" key="2">
    <source>
        <dbReference type="Proteomes" id="UP000790377"/>
    </source>
</evidence>
<gene>
    <name evidence="1" type="ORF">BJ138DRAFT_851886</name>
</gene>
<protein>
    <submittedName>
        <fullName evidence="1">Uncharacterized protein</fullName>
    </submittedName>
</protein>
<evidence type="ECO:0000313" key="1">
    <source>
        <dbReference type="EMBL" id="KAH7912003.1"/>
    </source>
</evidence>
<accession>A0ACB8AGA0</accession>
<name>A0ACB8AGA0_9AGAM</name>
<keyword evidence="2" id="KW-1185">Reference proteome</keyword>
<comment type="caution">
    <text evidence="1">The sequence shown here is derived from an EMBL/GenBank/DDBJ whole genome shotgun (WGS) entry which is preliminary data.</text>
</comment>
<organism evidence="1 2">
    <name type="scientific">Hygrophoropsis aurantiaca</name>
    <dbReference type="NCBI Taxonomy" id="72124"/>
    <lineage>
        <taxon>Eukaryota</taxon>
        <taxon>Fungi</taxon>
        <taxon>Dikarya</taxon>
        <taxon>Basidiomycota</taxon>
        <taxon>Agaricomycotina</taxon>
        <taxon>Agaricomycetes</taxon>
        <taxon>Agaricomycetidae</taxon>
        <taxon>Boletales</taxon>
        <taxon>Coniophorineae</taxon>
        <taxon>Hygrophoropsidaceae</taxon>
        <taxon>Hygrophoropsis</taxon>
    </lineage>
</organism>
<reference evidence="1" key="1">
    <citation type="journal article" date="2021" name="New Phytol.">
        <title>Evolutionary innovations through gain and loss of genes in the ectomycorrhizal Boletales.</title>
        <authorList>
            <person name="Wu G."/>
            <person name="Miyauchi S."/>
            <person name="Morin E."/>
            <person name="Kuo A."/>
            <person name="Drula E."/>
            <person name="Varga T."/>
            <person name="Kohler A."/>
            <person name="Feng B."/>
            <person name="Cao Y."/>
            <person name="Lipzen A."/>
            <person name="Daum C."/>
            <person name="Hundley H."/>
            <person name="Pangilinan J."/>
            <person name="Johnson J."/>
            <person name="Barry K."/>
            <person name="LaButti K."/>
            <person name="Ng V."/>
            <person name="Ahrendt S."/>
            <person name="Min B."/>
            <person name="Choi I.G."/>
            <person name="Park H."/>
            <person name="Plett J.M."/>
            <person name="Magnuson J."/>
            <person name="Spatafora J.W."/>
            <person name="Nagy L.G."/>
            <person name="Henrissat B."/>
            <person name="Grigoriev I.V."/>
            <person name="Yang Z.L."/>
            <person name="Xu J."/>
            <person name="Martin F.M."/>
        </authorList>
    </citation>
    <scope>NUCLEOTIDE SEQUENCE</scope>
    <source>
        <strain evidence="1">ATCC 28755</strain>
    </source>
</reference>
<dbReference type="Proteomes" id="UP000790377">
    <property type="component" value="Unassembled WGS sequence"/>
</dbReference>
<proteinExistence type="predicted"/>
<sequence>MRFFKSFRLLHRRAKSENDVSALFPKLNQDCAATPVKRSRSAQYVHESNSTSTNGSNGTPAPTFVSLDHSLPSFDPAELYSPLDVPWSPVSTLPSDIASPPEWQERFLKLQADYTQLKDSKNSLEKDLDDLRVDLSSTRSELYSEMFRTARHQRQANTDFQHIQRLELKYQQITGLLADIGIPQSIIEQIRSILTGGTGDPDDVLLEAIRSAIQDSSTPLAKLKHIVGPRTPEHYQSALDMTLSVRREIKGHKKVSKFWKKLAQENGGHANMVTPSSSNISSIREPLSPERQSAVNALITKRRNSRGLESSSMFGMASTEPSLDPLASRIACQPRTPNHYTFTSTRSVSPSVFVVACDSPSTTSLQYLSVVTPHHHDVSKDGLLTPSRSSQFIENHSSPRLPRVLGEVDMNVSRSSPFRVFETEFIGDQDTPEDQVQSPDVAITLSRELIQNMGRASLGHGHRRNPSMTSQRSESGHSNSLHLSTSSPVRSLVSAITDAFPQSAEEDDLDMDRQSLGLSRGHLRRTSAISDNEPSFDNSAFHCLLYGANSPRISTDGDISSPDCGDISVSGGTSQDISSADFKSRSRFLEHINEYSNGSLLILDSSFSTPVTASPGFEGMGGEFKESLFVTSQGTPTTGPTTPSTTPPSSELYSPKSKGEHPVLKHLRRLSSTSTPGSNSIANKICGLPRWVRSPGGTESSSGSTDASPVTAVPKIHRRKTIRANNMSASGTKATVGLGMS</sequence>
<dbReference type="EMBL" id="MU267662">
    <property type="protein sequence ID" value="KAH7912003.1"/>
    <property type="molecule type" value="Genomic_DNA"/>
</dbReference>